<dbReference type="Pfam" id="PF00391">
    <property type="entry name" value="PEP-utilizers"/>
    <property type="match status" value="1"/>
</dbReference>
<feature type="transmembrane region" description="Helical" evidence="1">
    <location>
        <begin position="477"/>
        <end position="496"/>
    </location>
</feature>
<dbReference type="GO" id="GO:0016772">
    <property type="term" value="F:transferase activity, transferring phosphorus-containing groups"/>
    <property type="evidence" value="ECO:0007669"/>
    <property type="project" value="InterPro"/>
</dbReference>
<dbReference type="SUPFAM" id="SSF52009">
    <property type="entry name" value="Phosphohistidine domain"/>
    <property type="match status" value="1"/>
</dbReference>
<organism evidence="3 4">
    <name type="scientific">Pseudomonas veronii 1YdBTEX2</name>
    <dbReference type="NCBI Taxonomy" id="1295141"/>
    <lineage>
        <taxon>Bacteria</taxon>
        <taxon>Pseudomonadati</taxon>
        <taxon>Pseudomonadota</taxon>
        <taxon>Gammaproteobacteria</taxon>
        <taxon>Pseudomonadales</taxon>
        <taxon>Pseudomonadaceae</taxon>
        <taxon>Pseudomonas</taxon>
    </lineage>
</organism>
<dbReference type="Gene3D" id="3.50.30.10">
    <property type="entry name" value="Phosphohistidine domain"/>
    <property type="match status" value="1"/>
</dbReference>
<evidence type="ECO:0000313" key="3">
    <source>
        <dbReference type="EMBL" id="SBW84208.1"/>
    </source>
</evidence>
<feature type="domain" description="PEP-utilising enzyme mobile" evidence="2">
    <location>
        <begin position="1073"/>
        <end position="1125"/>
    </location>
</feature>
<evidence type="ECO:0000259" key="2">
    <source>
        <dbReference type="Pfam" id="PF00391"/>
    </source>
</evidence>
<dbReference type="InterPro" id="IPR036637">
    <property type="entry name" value="Phosphohistidine_dom_sf"/>
</dbReference>
<proteinExistence type="predicted"/>
<gene>
    <name evidence="3" type="ORF">PVE_R2G0179</name>
</gene>
<name>A0A1D3K797_PSEVE</name>
<dbReference type="Proteomes" id="UP000245431">
    <property type="component" value="Chromosome PVE_r2"/>
</dbReference>
<keyword evidence="1" id="KW-1133">Transmembrane helix</keyword>
<reference evidence="4" key="1">
    <citation type="submission" date="2016-07" db="EMBL/GenBank/DDBJ databases">
        <authorList>
            <person name="Florea S."/>
            <person name="Webb J.S."/>
            <person name="Jaromczyk J."/>
            <person name="Schardl C.L."/>
        </authorList>
    </citation>
    <scope>NUCLEOTIDE SEQUENCE [LARGE SCALE GENOMIC DNA]</scope>
    <source>
        <strain evidence="4">1YdBTEX2</strain>
    </source>
</reference>
<dbReference type="InterPro" id="IPR008279">
    <property type="entry name" value="PEP-util_enz_mobile_dom"/>
</dbReference>
<evidence type="ECO:0000313" key="4">
    <source>
        <dbReference type="Proteomes" id="UP000245431"/>
    </source>
</evidence>
<sequence length="1143" mass="123058">MNRIWLLLLIVVSAQVQAFPVILGGTGVLALGAGFLPLLGVGLVLYFGIKLWKLPRLALVLCALAGFFISAIVSIRWADENREAILANTQSRGAPSKRTTDIPYPYVSATAQASSAARITADDFYHGLSNREIRVIRVDLGPQLFKDFGFGATATQIHDNPDPLVGMAKKRNQQVVLVDERGTTAAAIAEDLNTRFGVRIQFLEGGANALNDYAWEHLARVGDDHAVLPADIPAFKQQRMPTIISTTNPDEFLNYGWLHGLTVTLPVFLSGADAIAEALHGKTVLITAAESHYSGDTWILLDMLRARGVDAYFMQPTREELLIKPAYFKAYKNVDRYFGAGQTFDYVLGYQEVRFLDFQSAIDWARTKNQLPRTDHIDMEIVAKGGLAEALAGLDPSKAYVGLAYDRRTFYHSILAGEILSEGGVKWLGINTEPGFFNRAVLTDEDLIDPKKAIYARVQAQSIHAIGSVIALVPGSVAWLVFLNLAISFVGAFLAARPRHPAVQIAVALLGTAATYALWIAYLETTTVWASDDLISILQILGALSGWFAAKRVLARRQFKTDAVIEVLPSKIALLQRAAELGYRVQKGYVVSNVDLESFPRWVMTDRVLVRSAAFSESSSAQTIGVFESIPAQGISEVRAALRSIHAQITAAGEVPFSLIQTFITGKMFGVAMFGTASDGHLFICEGGRGDAATAGTGETERVAIPVWQTTGLSSDMKKVRSALLTLHRDMGATSIEWAVSDRGNLSILQVSSDTLGRPGLAKLLNGTRWSGWASSRFVALPVDHGNSVGAAVVAAMAAPGDQLSIGGARLARVRGGVCARALQLADITSVLGYLPRSAFFRVPGSLLLKAFELADRKRDCERRTRQISLSAPDNALAEAIAGELGVVSRLYGRFGRIATTAIEMKIESPSQGFERALSSTVLGHEASKLSPDQAAEMASVAGLAGVSTYAPFIAPCLDAELVSPVIQVVDSPLAWMKDKCAVMMMVELGRLSPAIDELCRRGVAGLLLDIVPSYLGDLPVSCPVFDEAPKQLREFFDVGLLNPRAGNMPIAWGIPRPGLELTLTCPASFEAGTAVYLETTDMSQLALISTAGALVVRSGSSLSHLLQHARRLNIPHVVGVESGAELIGKTIRIEPTGEVVRA</sequence>
<feature type="transmembrane region" description="Helical" evidence="1">
    <location>
        <begin position="28"/>
        <end position="49"/>
    </location>
</feature>
<keyword evidence="1" id="KW-0472">Membrane</keyword>
<evidence type="ECO:0000256" key="1">
    <source>
        <dbReference type="SAM" id="Phobius"/>
    </source>
</evidence>
<accession>A0A1D3K797</accession>
<feature type="transmembrane region" description="Helical" evidence="1">
    <location>
        <begin position="56"/>
        <end position="78"/>
    </location>
</feature>
<feature type="transmembrane region" description="Helical" evidence="1">
    <location>
        <begin position="534"/>
        <end position="550"/>
    </location>
</feature>
<dbReference type="AlphaFoldDB" id="A0A1D3K797"/>
<protein>
    <submittedName>
        <fullName evidence="3">Membrane protein</fullName>
    </submittedName>
</protein>
<dbReference type="EMBL" id="LT599584">
    <property type="protein sequence ID" value="SBW84208.1"/>
    <property type="molecule type" value="Genomic_DNA"/>
</dbReference>
<feature type="transmembrane region" description="Helical" evidence="1">
    <location>
        <begin position="503"/>
        <end position="522"/>
    </location>
</feature>
<keyword evidence="1" id="KW-0812">Transmembrane</keyword>